<dbReference type="Proteomes" id="UP000887580">
    <property type="component" value="Unplaced"/>
</dbReference>
<sequence>MNLLGVQQNSASRPSLFSSIWSIQVQTQNEVNDFPLRQSFAGFNSNEIQPGSRNAISLSELPSSSSLLVKASFQRSSTCPILTMSTFEGCLLKCSKESFCGGGGDGEHEQQQRRGNISVVSRQQKNRNICEWLQKVSGTEPLSETSSIAAFVANSVDNNQFSIKKG</sequence>
<dbReference type="WBParaSite" id="PS1159_v2.g20893.t1">
    <property type="protein sequence ID" value="PS1159_v2.g20893.t1"/>
    <property type="gene ID" value="PS1159_v2.g20893"/>
</dbReference>
<reference evidence="2" key="1">
    <citation type="submission" date="2022-11" db="UniProtKB">
        <authorList>
            <consortium name="WormBaseParasite"/>
        </authorList>
    </citation>
    <scope>IDENTIFICATION</scope>
</reference>
<evidence type="ECO:0000313" key="1">
    <source>
        <dbReference type="Proteomes" id="UP000887580"/>
    </source>
</evidence>
<accession>A0AC35FUW6</accession>
<name>A0AC35FUW6_9BILA</name>
<organism evidence="1 2">
    <name type="scientific">Panagrolaimus sp. PS1159</name>
    <dbReference type="NCBI Taxonomy" id="55785"/>
    <lineage>
        <taxon>Eukaryota</taxon>
        <taxon>Metazoa</taxon>
        <taxon>Ecdysozoa</taxon>
        <taxon>Nematoda</taxon>
        <taxon>Chromadorea</taxon>
        <taxon>Rhabditida</taxon>
        <taxon>Tylenchina</taxon>
        <taxon>Panagrolaimomorpha</taxon>
        <taxon>Panagrolaimoidea</taxon>
        <taxon>Panagrolaimidae</taxon>
        <taxon>Panagrolaimus</taxon>
    </lineage>
</organism>
<protein>
    <submittedName>
        <fullName evidence="2">Uncharacterized protein</fullName>
    </submittedName>
</protein>
<proteinExistence type="predicted"/>
<evidence type="ECO:0000313" key="2">
    <source>
        <dbReference type="WBParaSite" id="PS1159_v2.g20893.t1"/>
    </source>
</evidence>